<feature type="chain" id="PRO_5014455747" evidence="1">
    <location>
        <begin position="20"/>
        <end position="141"/>
    </location>
</feature>
<feature type="signal peptide" evidence="1">
    <location>
        <begin position="1"/>
        <end position="19"/>
    </location>
</feature>
<protein>
    <submittedName>
        <fullName evidence="2">Uncharacterized protein</fullName>
    </submittedName>
</protein>
<reference evidence="3" key="1">
    <citation type="submission" date="2018-01" db="EMBL/GenBank/DDBJ databases">
        <title>Draft Genome Sequence of the Radioresistant Bacterium Deinococcus aerius TR0125, Isolated from the Higher Atmosphere above Japan.</title>
        <authorList>
            <person name="Satoh K."/>
            <person name="Arai H."/>
            <person name="Sanzen T."/>
            <person name="Kawaguchi Y."/>
            <person name="Hayashi H."/>
            <person name="Yokobori S."/>
            <person name="Yamagishi A."/>
            <person name="Oono Y."/>
            <person name="Narumi I."/>
        </authorList>
    </citation>
    <scope>NUCLEOTIDE SEQUENCE [LARGE SCALE GENOMIC DNA]</scope>
    <source>
        <strain evidence="3">TR0125</strain>
    </source>
</reference>
<evidence type="ECO:0000256" key="1">
    <source>
        <dbReference type="SAM" id="SignalP"/>
    </source>
</evidence>
<organism evidence="2 3">
    <name type="scientific">Deinococcus aerius</name>
    <dbReference type="NCBI Taxonomy" id="200253"/>
    <lineage>
        <taxon>Bacteria</taxon>
        <taxon>Thermotogati</taxon>
        <taxon>Deinococcota</taxon>
        <taxon>Deinococci</taxon>
        <taxon>Deinococcales</taxon>
        <taxon>Deinococcaceae</taxon>
        <taxon>Deinococcus</taxon>
    </lineage>
</organism>
<name>A0A2I9DX46_9DEIO</name>
<comment type="caution">
    <text evidence="2">The sequence shown here is derived from an EMBL/GenBank/DDBJ whole genome shotgun (WGS) entry which is preliminary data.</text>
</comment>
<keyword evidence="1" id="KW-0732">Signal</keyword>
<dbReference type="Proteomes" id="UP000236569">
    <property type="component" value="Unassembled WGS sequence"/>
</dbReference>
<accession>A0A2I9DX46</accession>
<dbReference type="EMBL" id="BFAG01000016">
    <property type="protein sequence ID" value="GBF07677.1"/>
    <property type="molecule type" value="Genomic_DNA"/>
</dbReference>
<evidence type="ECO:0000313" key="2">
    <source>
        <dbReference type="EMBL" id="GBF07677.1"/>
    </source>
</evidence>
<proteinExistence type="predicted"/>
<gene>
    <name evidence="2" type="ORF">DAERI_160055</name>
</gene>
<sequence length="141" mass="15169">MNRALALLTLLALATPAQALKLIVWDRELQTKLGYGETSGDRMVVQLVRDYSGPVYVLFSRDDDEKAQGLYPSLKGRYDGALKGGQLTLDAPNGTVTLARFLTGLGLTLQSQAAGQALSLPGLRAVPEKAKLTEPKDQGDR</sequence>
<dbReference type="RefSeq" id="WP_165794291.1">
    <property type="nucleotide sequence ID" value="NZ_BFAG01000016.1"/>
</dbReference>
<dbReference type="AlphaFoldDB" id="A0A2I9DX46"/>
<evidence type="ECO:0000313" key="3">
    <source>
        <dbReference type="Proteomes" id="UP000236569"/>
    </source>
</evidence>
<keyword evidence="3" id="KW-1185">Reference proteome</keyword>